<dbReference type="PANTHER" id="PTHR34217">
    <property type="entry name" value="METAL-DEPENDENT CARBOXYPEPTIDASE"/>
    <property type="match status" value="1"/>
</dbReference>
<organism evidence="4 5">
    <name type="scientific">Devosia pacifica</name>
    <dbReference type="NCBI Taxonomy" id="1335967"/>
    <lineage>
        <taxon>Bacteria</taxon>
        <taxon>Pseudomonadati</taxon>
        <taxon>Pseudomonadota</taxon>
        <taxon>Alphaproteobacteria</taxon>
        <taxon>Hyphomicrobiales</taxon>
        <taxon>Devosiaceae</taxon>
        <taxon>Devosia</taxon>
    </lineage>
</organism>
<dbReference type="PROSITE" id="PS52034">
    <property type="entry name" value="PEPTIDASE_M32"/>
    <property type="match status" value="1"/>
</dbReference>
<keyword evidence="1 2" id="KW-0479">Metal-binding</keyword>
<evidence type="ECO:0000313" key="4">
    <source>
        <dbReference type="EMBL" id="GHA14686.1"/>
    </source>
</evidence>
<dbReference type="GO" id="GO:0046872">
    <property type="term" value="F:metal ion binding"/>
    <property type="evidence" value="ECO:0007669"/>
    <property type="project" value="UniProtKB-KW"/>
</dbReference>
<keyword evidence="1" id="KW-0482">Metalloprotease</keyword>
<comment type="similarity">
    <text evidence="1">Belongs to the peptidase M32 family.</text>
</comment>
<proteinExistence type="inferred from homology"/>
<protein>
    <recommendedName>
        <fullName evidence="1">Metal-dependent carboxypeptidase</fullName>
        <ecNumber evidence="1">3.4.17.19</ecNumber>
    </recommendedName>
</protein>
<keyword evidence="1 4" id="KW-0121">Carboxypeptidase</keyword>
<feature type="active site" description="Proton donor/acceptor" evidence="3">
    <location>
        <position position="265"/>
    </location>
</feature>
<accession>A0A918RZF0</accession>
<comment type="caution">
    <text evidence="4">The sequence shown here is derived from an EMBL/GenBank/DDBJ whole genome shotgun (WGS) entry which is preliminary data.</text>
</comment>
<keyword evidence="1" id="KW-0645">Protease</keyword>
<name>A0A918RZF0_9HYPH</name>
<dbReference type="EMBL" id="BMZE01000001">
    <property type="protein sequence ID" value="GHA14686.1"/>
    <property type="molecule type" value="Genomic_DNA"/>
</dbReference>
<evidence type="ECO:0000256" key="3">
    <source>
        <dbReference type="PIRSR" id="PIRSR006615-2"/>
    </source>
</evidence>
<sequence>MSFEKLDALGRRLESLEHALSILGADEATHMAVGGGEKRAEAMANLAGMYHTQSTAPEIRDWIEAAKAEDLNEDQTLALGEFERSYVNATCLPTEFVERRTVATMRSEQLWRELRARNDWDSFLPALEGVVDLVREEAALRSDALGLAPYDALMEQYDPGNRTETLNPIFADLKGFLKDFVPEALDVQEEKLSQRPLKALKGPYSIENQRELGLAAMRAVGFDFTHGSLAVSHHPFCGGVPTDVRMTTRYRTDQFLFSLMAVLHETGHALYEQGLDKSWSHWPLGKARGMGIHESQSLFVEMQLARSPEFWSFALPMIHQYMGEDAIPGWDATDVLNQVNFVERGYIRVDADEVTYPLHVILRYELEQDLVYGKLEAAQIPEAWDAKMTEYLGISTIDDPKDGPMQDVHWPGGAFGYFPSYTLGAMIAAQQWSALEKSLPDAREQIGKGEFDAINDWRRQNIWLQGSRYSTPDLITRATGEPLNPEFFKAHLRKRYGRNG</sequence>
<feature type="binding site" evidence="2">
    <location>
        <position position="264"/>
    </location>
    <ligand>
        <name>Zn(2+)</name>
        <dbReference type="ChEBI" id="CHEBI:29105"/>
        <note>catalytic</note>
    </ligand>
</feature>
<feature type="binding site" evidence="2">
    <location>
        <position position="268"/>
    </location>
    <ligand>
        <name>Zn(2+)</name>
        <dbReference type="ChEBI" id="CHEBI:29105"/>
        <note>catalytic</note>
    </ligand>
</feature>
<gene>
    <name evidence="4" type="ORF">GCM10007989_06730</name>
</gene>
<dbReference type="PIRSF" id="PIRSF006615">
    <property type="entry name" value="Zn_crbxpep_Taq"/>
    <property type="match status" value="1"/>
</dbReference>
<comment type="cofactor">
    <cofactor evidence="2">
        <name>Zn(2+)</name>
        <dbReference type="ChEBI" id="CHEBI:29105"/>
    </cofactor>
    <text evidence="2">Binds 1 zinc ion per subunit.</text>
</comment>
<dbReference type="AlphaFoldDB" id="A0A918RZF0"/>
<dbReference type="GO" id="GO:0004181">
    <property type="term" value="F:metallocarboxypeptidase activity"/>
    <property type="evidence" value="ECO:0007669"/>
    <property type="project" value="UniProtKB-UniRule"/>
</dbReference>
<keyword evidence="1" id="KW-0378">Hydrolase</keyword>
<dbReference type="EC" id="3.4.17.19" evidence="1"/>
<dbReference type="InterPro" id="IPR001333">
    <property type="entry name" value="Peptidase_M32_Taq"/>
</dbReference>
<evidence type="ECO:0000313" key="5">
    <source>
        <dbReference type="Proteomes" id="UP000646579"/>
    </source>
</evidence>
<evidence type="ECO:0000256" key="1">
    <source>
        <dbReference type="PIRNR" id="PIRNR006615"/>
    </source>
</evidence>
<dbReference type="GO" id="GO:0006508">
    <property type="term" value="P:proteolysis"/>
    <property type="evidence" value="ECO:0007669"/>
    <property type="project" value="UniProtKB-UniRule"/>
</dbReference>
<dbReference type="Gene3D" id="1.10.1370.30">
    <property type="match status" value="1"/>
</dbReference>
<reference evidence="4" key="1">
    <citation type="journal article" date="2014" name="Int. J. Syst. Evol. Microbiol.">
        <title>Complete genome sequence of Corynebacterium casei LMG S-19264T (=DSM 44701T), isolated from a smear-ripened cheese.</title>
        <authorList>
            <consortium name="US DOE Joint Genome Institute (JGI-PGF)"/>
            <person name="Walter F."/>
            <person name="Albersmeier A."/>
            <person name="Kalinowski J."/>
            <person name="Ruckert C."/>
        </authorList>
    </citation>
    <scope>NUCLEOTIDE SEQUENCE</scope>
    <source>
        <strain evidence="4">KCTC 32437</strain>
    </source>
</reference>
<dbReference type="Proteomes" id="UP000646579">
    <property type="component" value="Unassembled WGS sequence"/>
</dbReference>
<keyword evidence="2" id="KW-0862">Zinc</keyword>
<dbReference type="PRINTS" id="PR00998">
    <property type="entry name" value="CRBOXYPTASET"/>
</dbReference>
<comment type="catalytic activity">
    <reaction evidence="1">
        <text>Release of a C-terminal amino acid with broad specificity, except for -Pro.</text>
        <dbReference type="EC" id="3.4.17.19"/>
    </reaction>
</comment>
<keyword evidence="5" id="KW-1185">Reference proteome</keyword>
<feature type="binding site" evidence="2">
    <location>
        <position position="294"/>
    </location>
    <ligand>
        <name>Zn(2+)</name>
        <dbReference type="ChEBI" id="CHEBI:29105"/>
        <note>catalytic</note>
    </ligand>
</feature>
<evidence type="ECO:0000256" key="2">
    <source>
        <dbReference type="PIRSR" id="PIRSR006615-1"/>
    </source>
</evidence>
<reference evidence="4" key="2">
    <citation type="submission" date="2020-09" db="EMBL/GenBank/DDBJ databases">
        <authorList>
            <person name="Sun Q."/>
            <person name="Kim S."/>
        </authorList>
    </citation>
    <scope>NUCLEOTIDE SEQUENCE</scope>
    <source>
        <strain evidence="4">KCTC 32437</strain>
    </source>
</reference>
<dbReference type="RefSeq" id="WP_189423417.1">
    <property type="nucleotide sequence ID" value="NZ_BMZE01000001.1"/>
</dbReference>
<dbReference type="Pfam" id="PF02074">
    <property type="entry name" value="Peptidase_M32"/>
    <property type="match status" value="1"/>
</dbReference>
<dbReference type="PANTHER" id="PTHR34217:SF1">
    <property type="entry name" value="CARBOXYPEPTIDASE 1"/>
    <property type="match status" value="1"/>
</dbReference>
<dbReference type="CDD" id="cd06460">
    <property type="entry name" value="M32_Taq"/>
    <property type="match status" value="1"/>
</dbReference>
<dbReference type="SUPFAM" id="SSF55486">
    <property type="entry name" value="Metalloproteases ('zincins'), catalytic domain"/>
    <property type="match status" value="1"/>
</dbReference>
<comment type="function">
    <text evidence="1">Broad specificity carboxypetidase that releases amino acids sequentially from the C-terminus, including neutral, aromatic, polar and basic residues.</text>
</comment>